<dbReference type="InterPro" id="IPR010255">
    <property type="entry name" value="Haem_peroxidase_sf"/>
</dbReference>
<dbReference type="Pfam" id="PF03098">
    <property type="entry name" value="An_peroxidase"/>
    <property type="match status" value="1"/>
</dbReference>
<protein>
    <recommendedName>
        <fullName evidence="7">Heme peroxidase</fullName>
    </recommendedName>
</protein>
<keyword evidence="6" id="KW-1185">Reference proteome</keyword>
<dbReference type="InterPro" id="IPR037120">
    <property type="entry name" value="Haem_peroxidase_sf_animal"/>
</dbReference>
<reference evidence="5 6" key="1">
    <citation type="submission" date="2019-08" db="EMBL/GenBank/DDBJ databases">
        <authorList>
            <person name="Dhanesh K."/>
            <person name="Kumar G."/>
            <person name="Sasikala C."/>
            <person name="Venkata Ramana C."/>
        </authorList>
    </citation>
    <scope>NUCLEOTIDE SEQUENCE [LARGE SCALE GENOMIC DNA]</scope>
    <source>
        <strain evidence="5 6">JC645</strain>
    </source>
</reference>
<keyword evidence="3" id="KW-0325">Glycoprotein</keyword>
<gene>
    <name evidence="5" type="ORF">FYK55_15820</name>
</gene>
<name>A0A5M6D693_9BACT</name>
<dbReference type="PANTHER" id="PTHR11475">
    <property type="entry name" value="OXIDASE/PEROXIDASE"/>
    <property type="match status" value="1"/>
</dbReference>
<dbReference type="InterPro" id="IPR019791">
    <property type="entry name" value="Haem_peroxidase_animal"/>
</dbReference>
<keyword evidence="4" id="KW-0732">Signal</keyword>
<sequence length="518" mass="56120">MKRIILPFVVLSAASLAMAADFPLTSTRSFDGSGNTIGGAAGTPLLRIAPANYPGNGSGDAINRPPRVSNARTISNVVVNQLNSLQNDRSLSDMVWAWGQFIDHDIDLTLVSSANGTADIRIEDQGNDPLAPGPILFDRSDFAAGTGTPGNPRQQINEITAFIDASNVHGSDAELASFLRTFEGGRLKSSVGDLLPLESGFFFAGDVRANENVVLTSLHTLFMREHNRLAERIANQFPHADDEEIYQLARKIVGAELQIITYNEFLPALLGPMAPSLADYMGFDDSVDPGIANEFSTAAYRFGHSMLSPNLVLANKDGPFGQLPLRDAFFNPDFLKNDPASVDFLINGLTYQRAQEVDSMLVDDVRNFLFGAPGNGGLDLASLNIQRGRDHGLPSYNAVRMAYGLAPAEDFDDISSDPVVQLSLAMVYESPDEIDAWVGGLAEDHVQGASVGELVGVALADQFARLRDGDFFFFLNDPDLDPQSIKSIIKLDNFRLSSVIHDNTSIKNVPRDVFILPD</sequence>
<evidence type="ECO:0000256" key="1">
    <source>
        <dbReference type="ARBA" id="ARBA00004613"/>
    </source>
</evidence>
<organism evidence="5 6">
    <name type="scientific">Roseiconus nitratireducens</name>
    <dbReference type="NCBI Taxonomy" id="2605748"/>
    <lineage>
        <taxon>Bacteria</taxon>
        <taxon>Pseudomonadati</taxon>
        <taxon>Planctomycetota</taxon>
        <taxon>Planctomycetia</taxon>
        <taxon>Pirellulales</taxon>
        <taxon>Pirellulaceae</taxon>
        <taxon>Roseiconus</taxon>
    </lineage>
</organism>
<dbReference type="GO" id="GO:0005576">
    <property type="term" value="C:extracellular region"/>
    <property type="evidence" value="ECO:0007669"/>
    <property type="project" value="UniProtKB-SubCell"/>
</dbReference>
<dbReference type="GO" id="GO:0020037">
    <property type="term" value="F:heme binding"/>
    <property type="evidence" value="ECO:0007669"/>
    <property type="project" value="InterPro"/>
</dbReference>
<dbReference type="PANTHER" id="PTHR11475:SF4">
    <property type="entry name" value="CHORION PEROXIDASE"/>
    <property type="match status" value="1"/>
</dbReference>
<dbReference type="GO" id="GO:0006979">
    <property type="term" value="P:response to oxidative stress"/>
    <property type="evidence" value="ECO:0007669"/>
    <property type="project" value="InterPro"/>
</dbReference>
<dbReference type="SUPFAM" id="SSF48113">
    <property type="entry name" value="Heme-dependent peroxidases"/>
    <property type="match status" value="1"/>
</dbReference>
<comment type="subcellular location">
    <subcellularLocation>
        <location evidence="1">Secreted</location>
    </subcellularLocation>
</comment>
<dbReference type="Proteomes" id="UP000324479">
    <property type="component" value="Unassembled WGS sequence"/>
</dbReference>
<evidence type="ECO:0000256" key="4">
    <source>
        <dbReference type="SAM" id="SignalP"/>
    </source>
</evidence>
<evidence type="ECO:0000313" key="5">
    <source>
        <dbReference type="EMBL" id="KAA5542266.1"/>
    </source>
</evidence>
<dbReference type="Gene3D" id="1.10.640.10">
    <property type="entry name" value="Haem peroxidase domain superfamily, animal type"/>
    <property type="match status" value="1"/>
</dbReference>
<dbReference type="GO" id="GO:0004601">
    <property type="term" value="F:peroxidase activity"/>
    <property type="evidence" value="ECO:0007669"/>
    <property type="project" value="InterPro"/>
</dbReference>
<dbReference type="EMBL" id="VWOX01000008">
    <property type="protein sequence ID" value="KAA5542266.1"/>
    <property type="molecule type" value="Genomic_DNA"/>
</dbReference>
<dbReference type="RefSeq" id="WP_150077413.1">
    <property type="nucleotide sequence ID" value="NZ_VWOX01000008.1"/>
</dbReference>
<dbReference type="AlphaFoldDB" id="A0A5M6D693"/>
<feature type="chain" id="PRO_5024438140" description="Heme peroxidase" evidence="4">
    <location>
        <begin position="20"/>
        <end position="518"/>
    </location>
</feature>
<dbReference type="PROSITE" id="PS50292">
    <property type="entry name" value="PEROXIDASE_3"/>
    <property type="match status" value="1"/>
</dbReference>
<dbReference type="CDD" id="cd09822">
    <property type="entry name" value="peroxinectin_like_bacterial"/>
    <property type="match status" value="1"/>
</dbReference>
<evidence type="ECO:0000256" key="3">
    <source>
        <dbReference type="ARBA" id="ARBA00023180"/>
    </source>
</evidence>
<keyword evidence="2" id="KW-0964">Secreted</keyword>
<dbReference type="PRINTS" id="PR00457">
    <property type="entry name" value="ANPEROXIDASE"/>
</dbReference>
<evidence type="ECO:0000313" key="6">
    <source>
        <dbReference type="Proteomes" id="UP000324479"/>
    </source>
</evidence>
<evidence type="ECO:0000256" key="2">
    <source>
        <dbReference type="ARBA" id="ARBA00022525"/>
    </source>
</evidence>
<comment type="caution">
    <text evidence="5">The sequence shown here is derived from an EMBL/GenBank/DDBJ whole genome shotgun (WGS) entry which is preliminary data.</text>
</comment>
<evidence type="ECO:0008006" key="7">
    <source>
        <dbReference type="Google" id="ProtNLM"/>
    </source>
</evidence>
<proteinExistence type="predicted"/>
<feature type="signal peptide" evidence="4">
    <location>
        <begin position="1"/>
        <end position="19"/>
    </location>
</feature>
<accession>A0A5M6D693</accession>